<evidence type="ECO:0008006" key="5">
    <source>
        <dbReference type="Google" id="ProtNLM"/>
    </source>
</evidence>
<dbReference type="InterPro" id="IPR029058">
    <property type="entry name" value="AB_hydrolase_fold"/>
</dbReference>
<accession>A0ABU4HHE6</accession>
<sequence>MRRISLTPSRWLAAATGALAALALSASAASAGGTAADPLAAGPHPTKKIDYEAGNLLLTLADGISTTQVPMRGSITYADDVDFAKIVVFVHGRHAACIGTPTPGRLICDDVTDPDGTPTQTDVRSYGGYDYMARNLASHGYTVLSVEANTTNFDNNWRDGGAGARSQIIQANLELLWRWNNGAGPYVPGEPDHTVGTKLVGRLNFAEGIGLMGHSRGGDAVTDFIGYTRNIRQPRSGFQRFSLAGVLALAPVNYSAYKMPYGTNYGVLLPACDGDVSTLQGARFFENAKYPTDNAGQSTDTFAKVQWYVQGTNHNFFNTVWTQDDFSRTDDPACSRGVDTSARLTPADQRRVGAALMNAFMRRYVGNEKAFDPIMTGEVTLPETAAPQESGKGLGETVKTSYVAPLGKRLDVLRPKSIPDPQPDPLVAPPTPFDSSLTTTTAGGGWIDARGLTTFQVCNPNDIAWRQGPTYPTSYPLCPEGALNRSKGNQFTIAWNGPATLEASLARFAAPTDVSRFGVLDLRAGVNRNDPRNPGGDGYTPDKVTQDFTITLKDAAGNRATTRAARWSTALEPSIGTAFQHVVLNGIRIPLTVFAGVDLTKVTTVELGFGRRTPTGSIQLADVMFQEAPTGRAVSPDGEDYGSDVEEVVPAPDGPPSTPPGPIVDPPKVAVSATAKEVCLDTSKPLVSVKKVATSRKQLVIAGSASDSGCAEAKGAAAGGVERTLVQVFRLASARKARFVTARGKLSKPLPLAEGIAISAKGTGAWSVAVPKAKLPKGAYRVRVSTIDRSGNLKQLPVRLVKVK</sequence>
<gene>
    <name evidence="3" type="ORF">R7226_00200</name>
</gene>
<evidence type="ECO:0000313" key="3">
    <source>
        <dbReference type="EMBL" id="MDW5592735.1"/>
    </source>
</evidence>
<reference evidence="3 4" key="2">
    <citation type="submission" date="2023-10" db="EMBL/GenBank/DDBJ databases">
        <authorList>
            <person name="Han X.F."/>
        </authorList>
    </citation>
    <scope>NUCLEOTIDE SEQUENCE [LARGE SCALE GENOMIC DNA]</scope>
    <source>
        <strain evidence="3 4">KCTC 39840</strain>
    </source>
</reference>
<proteinExistence type="predicted"/>
<dbReference type="Gene3D" id="3.40.50.1820">
    <property type="entry name" value="alpha/beta hydrolase"/>
    <property type="match status" value="1"/>
</dbReference>
<feature type="compositionally biased region" description="Pro residues" evidence="1">
    <location>
        <begin position="418"/>
        <end position="432"/>
    </location>
</feature>
<evidence type="ECO:0000313" key="4">
    <source>
        <dbReference type="Proteomes" id="UP001284601"/>
    </source>
</evidence>
<comment type="caution">
    <text evidence="3">The sequence shown here is derived from an EMBL/GenBank/DDBJ whole genome shotgun (WGS) entry which is preliminary data.</text>
</comment>
<keyword evidence="2" id="KW-0732">Signal</keyword>
<feature type="region of interest" description="Disordered" evidence="1">
    <location>
        <begin position="413"/>
        <end position="432"/>
    </location>
</feature>
<keyword evidence="4" id="KW-1185">Reference proteome</keyword>
<reference evidence="4" key="1">
    <citation type="submission" date="2023-07" db="EMBL/GenBank/DDBJ databases">
        <title>Conexibacter stalactiti sp. nov., isolated from stalactites in a lava cave and emended description of the genus Conexibacter.</title>
        <authorList>
            <person name="Lee S.D."/>
        </authorList>
    </citation>
    <scope>NUCLEOTIDE SEQUENCE [LARGE SCALE GENOMIC DNA]</scope>
    <source>
        <strain evidence="4">KCTC 39840</strain>
    </source>
</reference>
<feature type="signal peptide" evidence="2">
    <location>
        <begin position="1"/>
        <end position="20"/>
    </location>
</feature>
<protein>
    <recommendedName>
        <fullName evidence="5">Alpha/beta hydrolase</fullName>
    </recommendedName>
</protein>
<evidence type="ECO:0000256" key="1">
    <source>
        <dbReference type="SAM" id="MobiDB-lite"/>
    </source>
</evidence>
<dbReference type="Proteomes" id="UP001284601">
    <property type="component" value="Unassembled WGS sequence"/>
</dbReference>
<dbReference type="EMBL" id="JAWSTH010000001">
    <property type="protein sequence ID" value="MDW5592735.1"/>
    <property type="molecule type" value="Genomic_DNA"/>
</dbReference>
<organism evidence="3 4">
    <name type="scientific">Conexibacter stalactiti</name>
    <dbReference type="NCBI Taxonomy" id="1940611"/>
    <lineage>
        <taxon>Bacteria</taxon>
        <taxon>Bacillati</taxon>
        <taxon>Actinomycetota</taxon>
        <taxon>Thermoleophilia</taxon>
        <taxon>Solirubrobacterales</taxon>
        <taxon>Conexibacteraceae</taxon>
        <taxon>Conexibacter</taxon>
    </lineage>
</organism>
<dbReference type="RefSeq" id="WP_318594994.1">
    <property type="nucleotide sequence ID" value="NZ_JAWSTH010000001.1"/>
</dbReference>
<feature type="chain" id="PRO_5047140751" description="Alpha/beta hydrolase" evidence="2">
    <location>
        <begin position="21"/>
        <end position="804"/>
    </location>
</feature>
<dbReference type="SUPFAM" id="SSF53474">
    <property type="entry name" value="alpha/beta-Hydrolases"/>
    <property type="match status" value="1"/>
</dbReference>
<name>A0ABU4HHE6_9ACTN</name>
<evidence type="ECO:0000256" key="2">
    <source>
        <dbReference type="SAM" id="SignalP"/>
    </source>
</evidence>